<dbReference type="EMBL" id="JAGTJR010000004">
    <property type="protein sequence ID" value="KAH7061115.1"/>
    <property type="molecule type" value="Genomic_DNA"/>
</dbReference>
<name>A0ABQ8GNR2_9PEZI</name>
<evidence type="ECO:0000313" key="2">
    <source>
        <dbReference type="EMBL" id="KAH7061115.1"/>
    </source>
</evidence>
<sequence>MLPPRAIHCFFTACSAVPLVTPYFSSLLGCCWSCMPCYPAFTARSRLLVPIRPPQQFSVSCGQRPPRSRMVQSSVCMFNHILKRYRHGFLSWLWEQKQISQSAIDLSALRAHDTIPLA</sequence>
<comment type="caution">
    <text evidence="2">The sequence shown here is derived from an EMBL/GenBank/DDBJ whole genome shotgun (WGS) entry which is preliminary data.</text>
</comment>
<evidence type="ECO:0000256" key="1">
    <source>
        <dbReference type="SAM" id="SignalP"/>
    </source>
</evidence>
<gene>
    <name evidence="2" type="ORF">B0J12DRAFT_646532</name>
</gene>
<dbReference type="Proteomes" id="UP000774617">
    <property type="component" value="Unassembled WGS sequence"/>
</dbReference>
<keyword evidence="1" id="KW-0732">Signal</keyword>
<proteinExistence type="predicted"/>
<dbReference type="PROSITE" id="PS51257">
    <property type="entry name" value="PROKAR_LIPOPROTEIN"/>
    <property type="match status" value="1"/>
</dbReference>
<feature type="signal peptide" evidence="1">
    <location>
        <begin position="1"/>
        <end position="16"/>
    </location>
</feature>
<keyword evidence="3" id="KW-1185">Reference proteome</keyword>
<evidence type="ECO:0000313" key="3">
    <source>
        <dbReference type="Proteomes" id="UP000774617"/>
    </source>
</evidence>
<protein>
    <recommendedName>
        <fullName evidence="4">Secreted protein</fullName>
    </recommendedName>
</protein>
<organism evidence="2 3">
    <name type="scientific">Macrophomina phaseolina</name>
    <dbReference type="NCBI Taxonomy" id="35725"/>
    <lineage>
        <taxon>Eukaryota</taxon>
        <taxon>Fungi</taxon>
        <taxon>Dikarya</taxon>
        <taxon>Ascomycota</taxon>
        <taxon>Pezizomycotina</taxon>
        <taxon>Dothideomycetes</taxon>
        <taxon>Dothideomycetes incertae sedis</taxon>
        <taxon>Botryosphaeriales</taxon>
        <taxon>Botryosphaeriaceae</taxon>
        <taxon>Macrophomina</taxon>
    </lineage>
</organism>
<accession>A0ABQ8GNR2</accession>
<reference evidence="2 3" key="1">
    <citation type="journal article" date="2021" name="Nat. Commun.">
        <title>Genetic determinants of endophytism in the Arabidopsis root mycobiome.</title>
        <authorList>
            <person name="Mesny F."/>
            <person name="Miyauchi S."/>
            <person name="Thiergart T."/>
            <person name="Pickel B."/>
            <person name="Atanasova L."/>
            <person name="Karlsson M."/>
            <person name="Huettel B."/>
            <person name="Barry K.W."/>
            <person name="Haridas S."/>
            <person name="Chen C."/>
            <person name="Bauer D."/>
            <person name="Andreopoulos W."/>
            <person name="Pangilinan J."/>
            <person name="LaButti K."/>
            <person name="Riley R."/>
            <person name="Lipzen A."/>
            <person name="Clum A."/>
            <person name="Drula E."/>
            <person name="Henrissat B."/>
            <person name="Kohler A."/>
            <person name="Grigoriev I.V."/>
            <person name="Martin F.M."/>
            <person name="Hacquard S."/>
        </authorList>
    </citation>
    <scope>NUCLEOTIDE SEQUENCE [LARGE SCALE GENOMIC DNA]</scope>
    <source>
        <strain evidence="2 3">MPI-SDFR-AT-0080</strain>
    </source>
</reference>
<evidence type="ECO:0008006" key="4">
    <source>
        <dbReference type="Google" id="ProtNLM"/>
    </source>
</evidence>
<feature type="chain" id="PRO_5046184462" description="Secreted protein" evidence="1">
    <location>
        <begin position="17"/>
        <end position="118"/>
    </location>
</feature>